<dbReference type="InterPro" id="IPR039650">
    <property type="entry name" value="HdrA-like"/>
</dbReference>
<dbReference type="AlphaFoldDB" id="A0A842HCP4"/>
<dbReference type="PANTHER" id="PTHR43498">
    <property type="entry name" value="FERREDOXIN:COB-COM HETERODISULFIDE REDUCTASE SUBUNIT A"/>
    <property type="match status" value="1"/>
</dbReference>
<protein>
    <submittedName>
        <fullName evidence="6">FAD-dependent oxidoreductase</fullName>
    </submittedName>
</protein>
<dbReference type="InterPro" id="IPR036188">
    <property type="entry name" value="FAD/NAD-bd_sf"/>
</dbReference>
<evidence type="ECO:0000256" key="1">
    <source>
        <dbReference type="ARBA" id="ARBA00022485"/>
    </source>
</evidence>
<dbReference type="Pfam" id="PF12831">
    <property type="entry name" value="FAD_oxidored"/>
    <property type="match status" value="1"/>
</dbReference>
<evidence type="ECO:0000256" key="4">
    <source>
        <dbReference type="ARBA" id="ARBA00023004"/>
    </source>
</evidence>
<dbReference type="PANTHER" id="PTHR43498:SF1">
    <property type="entry name" value="COB--COM HETERODISULFIDE REDUCTASE IRON-SULFUR SUBUNIT A"/>
    <property type="match status" value="1"/>
</dbReference>
<proteinExistence type="predicted"/>
<keyword evidence="4" id="KW-0408">Iron</keyword>
<evidence type="ECO:0000256" key="5">
    <source>
        <dbReference type="ARBA" id="ARBA00023014"/>
    </source>
</evidence>
<dbReference type="Proteomes" id="UP000546464">
    <property type="component" value="Unassembled WGS sequence"/>
</dbReference>
<dbReference type="SUPFAM" id="SSF51905">
    <property type="entry name" value="FAD/NAD(P)-binding domain"/>
    <property type="match status" value="1"/>
</dbReference>
<keyword evidence="1" id="KW-0004">4Fe-4S</keyword>
<keyword evidence="7" id="KW-1185">Reference proteome</keyword>
<comment type="caution">
    <text evidence="6">The sequence shown here is derived from an EMBL/GenBank/DDBJ whole genome shotgun (WGS) entry which is preliminary data.</text>
</comment>
<evidence type="ECO:0000256" key="2">
    <source>
        <dbReference type="ARBA" id="ARBA00022723"/>
    </source>
</evidence>
<dbReference type="Gene3D" id="3.50.50.60">
    <property type="entry name" value="FAD/NAD(P)-binding domain"/>
    <property type="match status" value="1"/>
</dbReference>
<dbReference type="GO" id="GO:0046872">
    <property type="term" value="F:metal ion binding"/>
    <property type="evidence" value="ECO:0007669"/>
    <property type="project" value="UniProtKB-KW"/>
</dbReference>
<name>A0A842HCP4_9BACT</name>
<dbReference type="GO" id="GO:0016491">
    <property type="term" value="F:oxidoreductase activity"/>
    <property type="evidence" value="ECO:0007669"/>
    <property type="project" value="UniProtKB-KW"/>
</dbReference>
<evidence type="ECO:0000313" key="6">
    <source>
        <dbReference type="EMBL" id="MBC2594265.1"/>
    </source>
</evidence>
<dbReference type="EMBL" id="JACHVB010000020">
    <property type="protein sequence ID" value="MBC2594265.1"/>
    <property type="molecule type" value="Genomic_DNA"/>
</dbReference>
<sequence>MKHLNIPASRVPVWTQADVVVCGGGVAGITAAISAARHGADVLLLEKMPTVGGMATNGLVNIWHTSDCTRQVIFGLVQEMIERGGEGVHRYEDFPDRPDTHWFDPEVMRLVFESALREAGVRVVCNVMPVETVVEAGRVQAVLVDTKRGRRAVLGQVFVDASGDGDIAANAGVPYHYGRPEDGCVQGATLMFTLEGVDVEANRRADPVRIAREVRHMELEAAQGRFPPFNNKVLEINLAGHAGNHYPFNIAPAAGNPVDEEELTHMMMRARAFLPRYLERWRACIPGYAHAQIEQTAACLGVRESRRIQGRSTLDREMVLGARKQPDAIGHGVWMIDIHDPKGTGYTTWSEGDHSHHVPAGKSYHVPFGMCLNDRFENLAVAGRCASSTHEGHASVRLQTHCMMMGQGVGTAAALSLENGGDLNRVEIERLQRALISDGVLLEDIPVAAC</sequence>
<keyword evidence="3" id="KW-0560">Oxidoreductase</keyword>
<gene>
    <name evidence="6" type="ORF">H5P28_08325</name>
</gene>
<dbReference type="RefSeq" id="WP_185675246.1">
    <property type="nucleotide sequence ID" value="NZ_JACHVB010000020.1"/>
</dbReference>
<dbReference type="GO" id="GO:0051539">
    <property type="term" value="F:4 iron, 4 sulfur cluster binding"/>
    <property type="evidence" value="ECO:0007669"/>
    <property type="project" value="UniProtKB-KW"/>
</dbReference>
<keyword evidence="5" id="KW-0411">Iron-sulfur</keyword>
<keyword evidence="2" id="KW-0479">Metal-binding</keyword>
<reference evidence="6 7" key="1">
    <citation type="submission" date="2020-07" db="EMBL/GenBank/DDBJ databases">
        <authorList>
            <person name="Feng X."/>
        </authorList>
    </citation>
    <scope>NUCLEOTIDE SEQUENCE [LARGE SCALE GENOMIC DNA]</scope>
    <source>
        <strain evidence="6 7">JCM31066</strain>
    </source>
</reference>
<evidence type="ECO:0000313" key="7">
    <source>
        <dbReference type="Proteomes" id="UP000546464"/>
    </source>
</evidence>
<evidence type="ECO:0000256" key="3">
    <source>
        <dbReference type="ARBA" id="ARBA00023002"/>
    </source>
</evidence>
<organism evidence="6 7">
    <name type="scientific">Ruficoccus amylovorans</name>
    <dbReference type="NCBI Taxonomy" id="1804625"/>
    <lineage>
        <taxon>Bacteria</taxon>
        <taxon>Pseudomonadati</taxon>
        <taxon>Verrucomicrobiota</taxon>
        <taxon>Opitutia</taxon>
        <taxon>Puniceicoccales</taxon>
        <taxon>Cerasicoccaceae</taxon>
        <taxon>Ruficoccus</taxon>
    </lineage>
</organism>
<accession>A0A842HCP4</accession>